<comment type="caution">
    <text evidence="3">The sequence shown here is derived from an EMBL/GenBank/DDBJ whole genome shotgun (WGS) entry which is preliminary data.</text>
</comment>
<dbReference type="PANTHER" id="PTHR47485:SF1">
    <property type="entry name" value="THYLAKOID LUMENAL 17.4 KDA PROTEIN, CHLOROPLASTIC"/>
    <property type="match status" value="1"/>
</dbReference>
<feature type="region of interest" description="Disordered" evidence="2">
    <location>
        <begin position="209"/>
        <end position="228"/>
    </location>
</feature>
<feature type="compositionally biased region" description="Gly residues" evidence="2">
    <location>
        <begin position="218"/>
        <end position="228"/>
    </location>
</feature>
<dbReference type="PANTHER" id="PTHR47485">
    <property type="entry name" value="THYLAKOID LUMENAL 17.4 KDA PROTEIN, CHLOROPLASTIC"/>
    <property type="match status" value="1"/>
</dbReference>
<dbReference type="EMBL" id="JAVRFI010000040">
    <property type="protein sequence ID" value="MDT0453908.1"/>
    <property type="molecule type" value="Genomic_DNA"/>
</dbReference>
<organism evidence="3 4">
    <name type="scientific">Streptomyces hesseae</name>
    <dbReference type="NCBI Taxonomy" id="3075519"/>
    <lineage>
        <taxon>Bacteria</taxon>
        <taxon>Bacillati</taxon>
        <taxon>Actinomycetota</taxon>
        <taxon>Actinomycetes</taxon>
        <taxon>Kitasatosporales</taxon>
        <taxon>Streptomycetaceae</taxon>
        <taxon>Streptomyces</taxon>
    </lineage>
</organism>
<evidence type="ECO:0000313" key="4">
    <source>
        <dbReference type="Proteomes" id="UP001180531"/>
    </source>
</evidence>
<name>A0ABU2SY26_9ACTN</name>
<keyword evidence="1" id="KW-0677">Repeat</keyword>
<gene>
    <name evidence="3" type="ORF">RM609_33245</name>
</gene>
<accession>A0ABU2SY26</accession>
<keyword evidence="4" id="KW-1185">Reference proteome</keyword>
<reference evidence="3" key="1">
    <citation type="submission" date="2024-05" db="EMBL/GenBank/DDBJ databases">
        <title>30 novel species of actinomycetes from the DSMZ collection.</title>
        <authorList>
            <person name="Nouioui I."/>
        </authorList>
    </citation>
    <scope>NUCLEOTIDE SEQUENCE</scope>
    <source>
        <strain evidence="3">DSM 40473</strain>
    </source>
</reference>
<dbReference type="Pfam" id="PF00805">
    <property type="entry name" value="Pentapeptide"/>
    <property type="match status" value="1"/>
</dbReference>
<dbReference type="RefSeq" id="WP_311616247.1">
    <property type="nucleotide sequence ID" value="NZ_JAVRFI010000040.1"/>
</dbReference>
<dbReference type="Proteomes" id="UP001180531">
    <property type="component" value="Unassembled WGS sequence"/>
</dbReference>
<evidence type="ECO:0000256" key="2">
    <source>
        <dbReference type="SAM" id="MobiDB-lite"/>
    </source>
</evidence>
<dbReference type="InterPro" id="IPR001646">
    <property type="entry name" value="5peptide_repeat"/>
</dbReference>
<proteinExistence type="predicted"/>
<evidence type="ECO:0000313" key="3">
    <source>
        <dbReference type="EMBL" id="MDT0453908.1"/>
    </source>
</evidence>
<protein>
    <submittedName>
        <fullName evidence="3">Pentapeptide repeat-containing protein</fullName>
    </submittedName>
</protein>
<dbReference type="Gene3D" id="2.160.20.80">
    <property type="entry name" value="E3 ubiquitin-protein ligase SopA"/>
    <property type="match status" value="1"/>
</dbReference>
<sequence length="228" mass="23733">MSSGPRDDWKPAALPADPDAVRQLRDWLDGYDLYGVGHDFRGADLSGGDFYSAWLYDAILVGVRLVGASFHRAHLRSADLTGADLTGADLVKADFDEAVLRSARLDGADMVGASLYDVDARGASFRGTRFLGASLCGVDMRGADLTDAVLQGNTFKVTVDDATVVRGLTGTVFGPITVVADGTSRKLAGAELEAWIGARGGQVEVIPSCRGGREGGSDPPGGSRGISA</sequence>
<evidence type="ECO:0000256" key="1">
    <source>
        <dbReference type="ARBA" id="ARBA00022737"/>
    </source>
</evidence>
<dbReference type="SUPFAM" id="SSF141571">
    <property type="entry name" value="Pentapeptide repeat-like"/>
    <property type="match status" value="1"/>
</dbReference>